<dbReference type="RefSeq" id="WP_209602842.1">
    <property type="nucleotide sequence ID" value="NZ_JAGILA010000004.1"/>
</dbReference>
<organism evidence="2 3">
    <name type="scientific">Sinorhizobium kostiense</name>
    <dbReference type="NCBI Taxonomy" id="76747"/>
    <lineage>
        <taxon>Bacteria</taxon>
        <taxon>Pseudomonadati</taxon>
        <taxon>Pseudomonadota</taxon>
        <taxon>Alphaproteobacteria</taxon>
        <taxon>Hyphomicrobiales</taxon>
        <taxon>Rhizobiaceae</taxon>
        <taxon>Sinorhizobium/Ensifer group</taxon>
        <taxon>Sinorhizobium</taxon>
    </lineage>
</organism>
<keyword evidence="3" id="KW-1185">Reference proteome</keyword>
<proteinExistence type="predicted"/>
<evidence type="ECO:0008006" key="4">
    <source>
        <dbReference type="Google" id="ProtNLM"/>
    </source>
</evidence>
<sequence length="291" mass="32539">MDYHQRIAITLGFLLLPIATAYAGGCTGEYQPHEKGDFRFKTASSFEEGNSLHIYRTCVLNEDPQNDLKVSWYIPGPHLTWLPPHERIDFSRRSIDPDARPLKGCIEYGHLGDVTIAEFLGDKAEEALTAEPNEQACRQQAGLQVLPGGKKEIDPPKFGWTEDYTIFFPSDIEDVRETMLKLSATVSIKETDDGAYRTYFVYSVAPYDGRKGGDPEAVRFRAIFPDAIPYLQELYAAQVAAEPRVLGFKGESAFTISRAEKYRPAPMLLEFLGKENQILAVLQVTVLAPGL</sequence>
<reference evidence="2 3" key="1">
    <citation type="submission" date="2021-03" db="EMBL/GenBank/DDBJ databases">
        <title>Genomic Encyclopedia of Type Strains, Phase IV (KMG-IV): sequencing the most valuable type-strain genomes for metagenomic binning, comparative biology and taxonomic classification.</title>
        <authorList>
            <person name="Goeker M."/>
        </authorList>
    </citation>
    <scope>NUCLEOTIDE SEQUENCE [LARGE SCALE GENOMIC DNA]</scope>
    <source>
        <strain evidence="2 3">DSM 13372</strain>
    </source>
</reference>
<dbReference type="EMBL" id="JAGILA010000004">
    <property type="protein sequence ID" value="MBP2237086.1"/>
    <property type="molecule type" value="Genomic_DNA"/>
</dbReference>
<feature type="signal peptide" evidence="1">
    <location>
        <begin position="1"/>
        <end position="23"/>
    </location>
</feature>
<protein>
    <recommendedName>
        <fullName evidence="4">Lipoprotein</fullName>
    </recommendedName>
</protein>
<evidence type="ECO:0000313" key="3">
    <source>
        <dbReference type="Proteomes" id="UP000730739"/>
    </source>
</evidence>
<evidence type="ECO:0000256" key="1">
    <source>
        <dbReference type="SAM" id="SignalP"/>
    </source>
</evidence>
<keyword evidence="1" id="KW-0732">Signal</keyword>
<dbReference type="Proteomes" id="UP000730739">
    <property type="component" value="Unassembled WGS sequence"/>
</dbReference>
<accession>A0ABS4R3V5</accession>
<name>A0ABS4R3V5_9HYPH</name>
<feature type="chain" id="PRO_5045559586" description="Lipoprotein" evidence="1">
    <location>
        <begin position="24"/>
        <end position="291"/>
    </location>
</feature>
<comment type="caution">
    <text evidence="2">The sequence shown here is derived from an EMBL/GenBank/DDBJ whole genome shotgun (WGS) entry which is preliminary data.</text>
</comment>
<gene>
    <name evidence="2" type="ORF">J2Z31_003600</name>
</gene>
<evidence type="ECO:0000313" key="2">
    <source>
        <dbReference type="EMBL" id="MBP2237086.1"/>
    </source>
</evidence>